<dbReference type="GO" id="GO:0015074">
    <property type="term" value="P:DNA integration"/>
    <property type="evidence" value="ECO:0007669"/>
    <property type="project" value="InterPro"/>
</dbReference>
<dbReference type="Proteomes" id="UP001367676">
    <property type="component" value="Unassembled WGS sequence"/>
</dbReference>
<dbReference type="InterPro" id="IPR012337">
    <property type="entry name" value="RNaseH-like_sf"/>
</dbReference>
<dbReference type="InterPro" id="IPR001584">
    <property type="entry name" value="Integrase_cat-core"/>
</dbReference>
<dbReference type="AlphaFoldDB" id="A0AAN9Y3S0"/>
<organism evidence="2 4">
    <name type="scientific">Parthenolecanium corni</name>
    <dbReference type="NCBI Taxonomy" id="536013"/>
    <lineage>
        <taxon>Eukaryota</taxon>
        <taxon>Metazoa</taxon>
        <taxon>Ecdysozoa</taxon>
        <taxon>Arthropoda</taxon>
        <taxon>Hexapoda</taxon>
        <taxon>Insecta</taxon>
        <taxon>Pterygota</taxon>
        <taxon>Neoptera</taxon>
        <taxon>Paraneoptera</taxon>
        <taxon>Hemiptera</taxon>
        <taxon>Sternorrhyncha</taxon>
        <taxon>Coccoidea</taxon>
        <taxon>Coccidae</taxon>
        <taxon>Parthenolecanium</taxon>
    </lineage>
</organism>
<evidence type="ECO:0000313" key="3">
    <source>
        <dbReference type="EMBL" id="KAK7590410.1"/>
    </source>
</evidence>
<evidence type="ECO:0000313" key="2">
    <source>
        <dbReference type="EMBL" id="KAK7583983.1"/>
    </source>
</evidence>
<dbReference type="Pfam" id="PF00665">
    <property type="entry name" value="rve"/>
    <property type="match status" value="1"/>
</dbReference>
<dbReference type="EMBL" id="JBBCAQ010000032">
    <property type="protein sequence ID" value="KAK7583983.1"/>
    <property type="molecule type" value="Genomic_DNA"/>
</dbReference>
<dbReference type="Gene3D" id="3.30.420.10">
    <property type="entry name" value="Ribonuclease H-like superfamily/Ribonuclease H"/>
    <property type="match status" value="1"/>
</dbReference>
<sequence length="276" mass="32265">MDLMDFQKFKKENSGYTFVLLVIDIFTKYVWLRPLKDKTGLEVAKALRDVINSCPFGAPKNLQSDEGKEFLNKDCREIYRKENINFYHVFTHLKAAIAERAIRTIKNKLYRYFTGKGSYKWINILQNVADEYNTHVHKTTGMAPVMVKTLEDERKIFHDLKIPKWSVKPPKFKVGDTVRISKFKAVFEKGYTPNWSTELFTVCKIFETLPVTYELKDEDGNVIGGKFYEEELQRTEYPTTYLVEKVISKNPKNKTMKVKWLGIDKISTIPMDSVVK</sequence>
<proteinExistence type="predicted"/>
<dbReference type="PANTHER" id="PTHR46585:SF1">
    <property type="entry name" value="CHROMO DOMAIN-CONTAINING PROTEIN"/>
    <property type="match status" value="1"/>
</dbReference>
<name>A0AAN9Y3S0_9HEMI</name>
<accession>A0AAN9Y3S0</accession>
<dbReference type="InterPro" id="IPR036397">
    <property type="entry name" value="RNaseH_sf"/>
</dbReference>
<dbReference type="PROSITE" id="PS50994">
    <property type="entry name" value="INTEGRASE"/>
    <property type="match status" value="1"/>
</dbReference>
<reference evidence="2 4" key="1">
    <citation type="submission" date="2024-03" db="EMBL/GenBank/DDBJ databases">
        <title>Adaptation during the transition from Ophiocordyceps entomopathogen to insect associate is accompanied by gene loss and intensified selection.</title>
        <authorList>
            <person name="Ward C.M."/>
            <person name="Onetto C.A."/>
            <person name="Borneman A.R."/>
        </authorList>
    </citation>
    <scope>NUCLEOTIDE SEQUENCE [LARGE SCALE GENOMIC DNA]</scope>
    <source>
        <strain evidence="2">AWRI1</strain>
        <tissue evidence="2">Single Adult Female</tissue>
    </source>
</reference>
<gene>
    <name evidence="3" type="ORF">V9T40_002023</name>
    <name evidence="2" type="ORF">V9T40_004946</name>
</gene>
<evidence type="ECO:0000313" key="4">
    <source>
        <dbReference type="Proteomes" id="UP001367676"/>
    </source>
</evidence>
<dbReference type="EMBL" id="JBBCAQ010000022">
    <property type="protein sequence ID" value="KAK7590410.1"/>
    <property type="molecule type" value="Genomic_DNA"/>
</dbReference>
<dbReference type="GO" id="GO:0003676">
    <property type="term" value="F:nucleic acid binding"/>
    <property type="evidence" value="ECO:0007669"/>
    <property type="project" value="InterPro"/>
</dbReference>
<dbReference type="PANTHER" id="PTHR46585">
    <property type="entry name" value="INTEGRASE CORE DOMAIN CONTAINING PROTEIN"/>
    <property type="match status" value="1"/>
</dbReference>
<comment type="caution">
    <text evidence="2">The sequence shown here is derived from an EMBL/GenBank/DDBJ whole genome shotgun (WGS) entry which is preliminary data.</text>
</comment>
<dbReference type="SUPFAM" id="SSF53098">
    <property type="entry name" value="Ribonuclease H-like"/>
    <property type="match status" value="1"/>
</dbReference>
<protein>
    <recommendedName>
        <fullName evidence="1">Integrase catalytic domain-containing protein</fullName>
    </recommendedName>
</protein>
<keyword evidence="4" id="KW-1185">Reference proteome</keyword>
<feature type="domain" description="Integrase catalytic" evidence="1">
    <location>
        <begin position="1"/>
        <end position="152"/>
    </location>
</feature>
<evidence type="ECO:0000259" key="1">
    <source>
        <dbReference type="PROSITE" id="PS50994"/>
    </source>
</evidence>